<name>A0A8S9JB45_BRACR</name>
<comment type="caution">
    <text evidence="1">The sequence shown here is derived from an EMBL/GenBank/DDBJ whole genome shotgun (WGS) entry which is preliminary data.</text>
</comment>
<accession>A0A8S9JB45</accession>
<dbReference type="Proteomes" id="UP000712281">
    <property type="component" value="Unassembled WGS sequence"/>
</dbReference>
<dbReference type="EMBL" id="QGKW02001660">
    <property type="protein sequence ID" value="KAF2579245.1"/>
    <property type="molecule type" value="Genomic_DNA"/>
</dbReference>
<evidence type="ECO:0000313" key="1">
    <source>
        <dbReference type="EMBL" id="KAF2579245.1"/>
    </source>
</evidence>
<dbReference type="AlphaFoldDB" id="A0A8S9JB45"/>
<sequence>MPVFLRSGPSASREEAVKKRNLGTLRSLAYRLYRSFIDFGYRALRLFRNFYTEDPGIMVEPGGYKEPEGSPFSGEAATDTYWDFTFCRSEASHYRVPALHAASAGSHYQT</sequence>
<evidence type="ECO:0000313" key="2">
    <source>
        <dbReference type="Proteomes" id="UP000712281"/>
    </source>
</evidence>
<organism evidence="1 2">
    <name type="scientific">Brassica cretica</name>
    <name type="common">Mustard</name>
    <dbReference type="NCBI Taxonomy" id="69181"/>
    <lineage>
        <taxon>Eukaryota</taxon>
        <taxon>Viridiplantae</taxon>
        <taxon>Streptophyta</taxon>
        <taxon>Embryophyta</taxon>
        <taxon>Tracheophyta</taxon>
        <taxon>Spermatophyta</taxon>
        <taxon>Magnoliopsida</taxon>
        <taxon>eudicotyledons</taxon>
        <taxon>Gunneridae</taxon>
        <taxon>Pentapetalae</taxon>
        <taxon>rosids</taxon>
        <taxon>malvids</taxon>
        <taxon>Brassicales</taxon>
        <taxon>Brassicaceae</taxon>
        <taxon>Brassiceae</taxon>
        <taxon>Brassica</taxon>
    </lineage>
</organism>
<proteinExistence type="predicted"/>
<protein>
    <submittedName>
        <fullName evidence="1">Uncharacterized protein</fullName>
    </submittedName>
</protein>
<gene>
    <name evidence="1" type="ORF">F2Q68_00005096</name>
</gene>
<reference evidence="1" key="1">
    <citation type="submission" date="2019-12" db="EMBL/GenBank/DDBJ databases">
        <title>Genome sequencing and annotation of Brassica cretica.</title>
        <authorList>
            <person name="Studholme D.J."/>
            <person name="Sarris P.F."/>
        </authorList>
    </citation>
    <scope>NUCLEOTIDE SEQUENCE</scope>
    <source>
        <strain evidence="1">PFS-001/15</strain>
        <tissue evidence="1">Leaf</tissue>
    </source>
</reference>